<dbReference type="RefSeq" id="WP_152836243.1">
    <property type="nucleotide sequence ID" value="NZ_WHUG01000001.1"/>
</dbReference>
<gene>
    <name evidence="2" type="ORF">GEV02_01870</name>
</gene>
<feature type="domain" description="DUF6875" evidence="1">
    <location>
        <begin position="52"/>
        <end position="223"/>
    </location>
</feature>
<evidence type="ECO:0000259" key="1">
    <source>
        <dbReference type="Pfam" id="PF21780"/>
    </source>
</evidence>
<sequence>MMTQKDPQSTLPQATCPMAAARAETAAHPAASPRLMRVSEVDREYPGGTPLAQVMDWVRAFLARPHPDLGRKGAVCPFVPVSLLQDSIWLAEITDRDLSLDKISAIISEYRDLFLATEPTRGPDAINKAFMVVFPNLGAEGAAVVDEVQYRLKRDFVDMGLMLGEFHAANESEGLRNPEFRPLRSPIPMLAIRHMVDSDLPFLLRAGYPASVRAAFLRSYLYRMAGTLPSTKLEQALDGVIEAEVEQRIDVRLALLPAAVDAAAGAGAGPAGVASVATDAGATLLGGRP</sequence>
<dbReference type="InterPro" id="IPR049240">
    <property type="entry name" value="DUF6875"/>
</dbReference>
<dbReference type="EMBL" id="WHUG01000001">
    <property type="protein sequence ID" value="MQA36884.1"/>
    <property type="molecule type" value="Genomic_DNA"/>
</dbReference>
<dbReference type="Pfam" id="PF21780">
    <property type="entry name" value="DUF6875"/>
    <property type="match status" value="1"/>
</dbReference>
<comment type="caution">
    <text evidence="2">The sequence shown here is derived from an EMBL/GenBank/DDBJ whole genome shotgun (WGS) entry which is preliminary data.</text>
</comment>
<evidence type="ECO:0000313" key="2">
    <source>
        <dbReference type="EMBL" id="MQA36884.1"/>
    </source>
</evidence>
<accession>A0A6A7MW79</accession>
<organism evidence="2 3">
    <name type="scientific">Rugamonas aquatica</name>
    <dbReference type="NCBI Taxonomy" id="2743357"/>
    <lineage>
        <taxon>Bacteria</taxon>
        <taxon>Pseudomonadati</taxon>
        <taxon>Pseudomonadota</taxon>
        <taxon>Betaproteobacteria</taxon>
        <taxon>Burkholderiales</taxon>
        <taxon>Oxalobacteraceae</taxon>
        <taxon>Telluria group</taxon>
        <taxon>Rugamonas</taxon>
    </lineage>
</organism>
<dbReference type="AlphaFoldDB" id="A0A6A7MW79"/>
<proteinExistence type="predicted"/>
<name>A0A6A7MW79_9BURK</name>
<keyword evidence="3" id="KW-1185">Reference proteome</keyword>
<evidence type="ECO:0000313" key="3">
    <source>
        <dbReference type="Proteomes" id="UP000440498"/>
    </source>
</evidence>
<protein>
    <recommendedName>
        <fullName evidence="1">DUF6875 domain-containing protein</fullName>
    </recommendedName>
</protein>
<reference evidence="2 3" key="1">
    <citation type="submission" date="2019-10" db="EMBL/GenBank/DDBJ databases">
        <title>Two novel species isolated from a subtropical stream in China.</title>
        <authorList>
            <person name="Lu H."/>
        </authorList>
    </citation>
    <scope>NUCLEOTIDE SEQUENCE [LARGE SCALE GENOMIC DNA]</scope>
    <source>
        <strain evidence="2 3">FT29W</strain>
    </source>
</reference>
<dbReference type="Proteomes" id="UP000440498">
    <property type="component" value="Unassembled WGS sequence"/>
</dbReference>